<feature type="binding site" evidence="9">
    <location>
        <position position="244"/>
    </location>
    <ligand>
        <name>substrate</name>
    </ligand>
</feature>
<dbReference type="SUPFAM" id="SSF53613">
    <property type="entry name" value="Ribokinase-like"/>
    <property type="match status" value="1"/>
</dbReference>
<dbReference type="CDD" id="cd01174">
    <property type="entry name" value="ribokinase"/>
    <property type="match status" value="1"/>
</dbReference>
<comment type="pathway">
    <text evidence="9">Carbohydrate metabolism; D-ribose degradation; D-ribose 5-phosphate from beta-D-ribopyranose: step 2/2.</text>
</comment>
<feature type="binding site" evidence="9">
    <location>
        <position position="287"/>
    </location>
    <ligand>
        <name>K(+)</name>
        <dbReference type="ChEBI" id="CHEBI:29103"/>
    </ligand>
</feature>
<dbReference type="PRINTS" id="PR00990">
    <property type="entry name" value="RIBOKINASE"/>
</dbReference>
<keyword evidence="5 9" id="KW-0067">ATP-binding</keyword>
<dbReference type="InterPro" id="IPR011877">
    <property type="entry name" value="Ribokinase"/>
</dbReference>
<evidence type="ECO:0000256" key="7">
    <source>
        <dbReference type="ARBA" id="ARBA00022958"/>
    </source>
</evidence>
<dbReference type="EMBL" id="JAVRHX010000001">
    <property type="protein sequence ID" value="MDT0593531.1"/>
    <property type="molecule type" value="Genomic_DNA"/>
</dbReference>
<keyword evidence="4 9" id="KW-0418">Kinase</keyword>
<feature type="binding site" evidence="9">
    <location>
        <position position="291"/>
    </location>
    <ligand>
        <name>K(+)</name>
        <dbReference type="ChEBI" id="CHEBI:29103"/>
    </ligand>
</feature>
<comment type="caution">
    <text evidence="9">Lacks conserved residue(s) required for the propagation of feature annotation.</text>
</comment>
<keyword evidence="2 9" id="KW-0479">Metal-binding</keyword>
<evidence type="ECO:0000313" key="11">
    <source>
        <dbReference type="EMBL" id="MDT0593531.1"/>
    </source>
</evidence>
<sequence length="304" mass="32477">MAVINFGSINIDHVYSVEHFVAPGETLSSSAYKSVLGGKGANQSIACAKAGANIKHVGNIHANDHAFLNQMQDVNVDCNWVCKIDSLATGHAIIQVNNEGENAIVLYAGANHCINKTQIDDVLSNADKTDWVLLQNETNAIAEIIESASAQGLNIAFNPAPMTKEVSTLELEKVSLLIVNEIEAMQLTSTDTIHEASAELTKQYPKTKILLTLGKNGVHFMQDGNTIKVDSYKVKALDTTAAGDTFIGYFLAQYCILNKQDANNEVIVTQALKTACAAAALCVTKAGAAPSIPTQQEVAKFLSI</sequence>
<keyword evidence="8 9" id="KW-0119">Carbohydrate metabolism</keyword>
<dbReference type="Pfam" id="PF00294">
    <property type="entry name" value="PfkB"/>
    <property type="match status" value="1"/>
</dbReference>
<evidence type="ECO:0000256" key="4">
    <source>
        <dbReference type="ARBA" id="ARBA00022777"/>
    </source>
</evidence>
<evidence type="ECO:0000313" key="12">
    <source>
        <dbReference type="Proteomes" id="UP001253545"/>
    </source>
</evidence>
<comment type="caution">
    <text evidence="11">The sequence shown here is derived from an EMBL/GenBank/DDBJ whole genome shotgun (WGS) entry which is preliminary data.</text>
</comment>
<evidence type="ECO:0000256" key="6">
    <source>
        <dbReference type="ARBA" id="ARBA00022842"/>
    </source>
</evidence>
<feature type="binding site" evidence="9">
    <location>
        <begin position="212"/>
        <end position="217"/>
    </location>
    <ligand>
        <name>ATP</name>
        <dbReference type="ChEBI" id="CHEBI:30616"/>
    </ligand>
</feature>
<keyword evidence="7 9" id="KW-0630">Potassium</keyword>
<feature type="binding site" evidence="9">
    <location>
        <position position="240"/>
    </location>
    <ligand>
        <name>K(+)</name>
        <dbReference type="ChEBI" id="CHEBI:29103"/>
    </ligand>
</feature>
<dbReference type="InterPro" id="IPR011611">
    <property type="entry name" value="PfkB_dom"/>
</dbReference>
<accession>A0ABU2ZMQ4</accession>
<feature type="binding site" evidence="9">
    <location>
        <position position="282"/>
    </location>
    <ligand>
        <name>K(+)</name>
        <dbReference type="ChEBI" id="CHEBI:29103"/>
    </ligand>
</feature>
<name>A0ABU2ZMQ4_9ALTE</name>
<dbReference type="RefSeq" id="WP_311367040.1">
    <property type="nucleotide sequence ID" value="NZ_JAVRHX010000001.1"/>
</dbReference>
<protein>
    <recommendedName>
        <fullName evidence="9">Ribokinase</fullName>
        <shortName evidence="9">RK</shortName>
        <ecNumber evidence="9">2.7.1.15</ecNumber>
    </recommendedName>
</protein>
<dbReference type="InterPro" id="IPR002139">
    <property type="entry name" value="Ribo/fructo_kinase"/>
</dbReference>
<dbReference type="PANTHER" id="PTHR10584">
    <property type="entry name" value="SUGAR KINASE"/>
    <property type="match status" value="1"/>
</dbReference>
<feature type="binding site" evidence="9">
    <location>
        <position position="180"/>
    </location>
    <ligand>
        <name>ATP</name>
        <dbReference type="ChEBI" id="CHEBI:30616"/>
    </ligand>
</feature>
<evidence type="ECO:0000256" key="9">
    <source>
        <dbReference type="HAMAP-Rule" id="MF_01987"/>
    </source>
</evidence>
<feature type="binding site" evidence="9">
    <location>
        <begin position="243"/>
        <end position="244"/>
    </location>
    <ligand>
        <name>ATP</name>
        <dbReference type="ChEBI" id="CHEBI:30616"/>
    </ligand>
</feature>
<comment type="subcellular location">
    <subcellularLocation>
        <location evidence="9">Cytoplasm</location>
    </subcellularLocation>
</comment>
<reference evidence="11 12" key="1">
    <citation type="submission" date="2023-09" db="EMBL/GenBank/DDBJ databases">
        <authorList>
            <person name="Rey-Velasco X."/>
        </authorList>
    </citation>
    <scope>NUCLEOTIDE SEQUENCE [LARGE SCALE GENOMIC DNA]</scope>
    <source>
        <strain evidence="11 12">P117</strain>
    </source>
</reference>
<dbReference type="HAMAP" id="MF_01987">
    <property type="entry name" value="Ribokinase"/>
    <property type="match status" value="1"/>
</dbReference>
<dbReference type="Gene3D" id="3.40.1190.20">
    <property type="match status" value="1"/>
</dbReference>
<dbReference type="Proteomes" id="UP001253545">
    <property type="component" value="Unassembled WGS sequence"/>
</dbReference>
<feature type="binding site" evidence="9">
    <location>
        <position position="238"/>
    </location>
    <ligand>
        <name>K(+)</name>
        <dbReference type="ChEBI" id="CHEBI:29103"/>
    </ligand>
</feature>
<dbReference type="InterPro" id="IPR029056">
    <property type="entry name" value="Ribokinase-like"/>
</dbReference>
<evidence type="ECO:0000256" key="5">
    <source>
        <dbReference type="ARBA" id="ARBA00022840"/>
    </source>
</evidence>
<comment type="catalytic activity">
    <reaction evidence="9">
        <text>D-ribose + ATP = D-ribose 5-phosphate + ADP + H(+)</text>
        <dbReference type="Rhea" id="RHEA:13697"/>
        <dbReference type="ChEBI" id="CHEBI:15378"/>
        <dbReference type="ChEBI" id="CHEBI:30616"/>
        <dbReference type="ChEBI" id="CHEBI:47013"/>
        <dbReference type="ChEBI" id="CHEBI:78346"/>
        <dbReference type="ChEBI" id="CHEBI:456216"/>
        <dbReference type="EC" id="2.7.1.15"/>
    </reaction>
</comment>
<gene>
    <name evidence="9" type="primary">rbsK</name>
    <name evidence="11" type="ORF">RM552_01570</name>
</gene>
<keyword evidence="12" id="KW-1185">Reference proteome</keyword>
<feature type="active site" description="Proton acceptor" evidence="9">
    <location>
        <position position="244"/>
    </location>
</feature>
<evidence type="ECO:0000256" key="8">
    <source>
        <dbReference type="ARBA" id="ARBA00023277"/>
    </source>
</evidence>
<comment type="activity regulation">
    <text evidence="9">Activated by a monovalent cation that binds near, but not in, the active site. The most likely occupant of the site in vivo is potassium. Ion binding induces a conformational change that may alter substrate affinity.</text>
</comment>
<feature type="binding site" evidence="9">
    <location>
        <begin position="38"/>
        <end position="42"/>
    </location>
    <ligand>
        <name>substrate</name>
    </ligand>
</feature>
<keyword evidence="1 9" id="KW-0808">Transferase</keyword>
<evidence type="ECO:0000256" key="2">
    <source>
        <dbReference type="ARBA" id="ARBA00022723"/>
    </source>
</evidence>
<evidence type="ECO:0000256" key="3">
    <source>
        <dbReference type="ARBA" id="ARBA00022741"/>
    </source>
</evidence>
<dbReference type="GO" id="GO:0004747">
    <property type="term" value="F:ribokinase activity"/>
    <property type="evidence" value="ECO:0007669"/>
    <property type="project" value="UniProtKB-EC"/>
</dbReference>
<feature type="binding site" evidence="9">
    <location>
        <position position="137"/>
    </location>
    <ligand>
        <name>substrate</name>
    </ligand>
</feature>
<proteinExistence type="inferred from homology"/>
<comment type="similarity">
    <text evidence="9">Belongs to the carbohydrate kinase PfkB family. Ribokinase subfamily.</text>
</comment>
<evidence type="ECO:0000256" key="1">
    <source>
        <dbReference type="ARBA" id="ARBA00022679"/>
    </source>
</evidence>
<organism evidence="11 12">
    <name type="scientific">Glaciecola petra</name>
    <dbReference type="NCBI Taxonomy" id="3075602"/>
    <lineage>
        <taxon>Bacteria</taxon>
        <taxon>Pseudomonadati</taxon>
        <taxon>Pseudomonadota</taxon>
        <taxon>Gammaproteobacteria</taxon>
        <taxon>Alteromonadales</taxon>
        <taxon>Alteromonadaceae</taxon>
        <taxon>Glaciecola</taxon>
    </lineage>
</organism>
<comment type="subunit">
    <text evidence="9">Homodimer.</text>
</comment>
<comment type="function">
    <text evidence="9">Catalyzes the phosphorylation of ribose at O-5 in a reaction requiring ATP and magnesium. The resulting D-ribose-5-phosphate can then be used either for sythesis of nucleotides, histidine, and tryptophan, or as a component of the pentose phosphate pathway.</text>
</comment>
<feature type="binding site" evidence="9">
    <location>
        <begin position="10"/>
        <end position="12"/>
    </location>
    <ligand>
        <name>substrate</name>
    </ligand>
</feature>
<keyword evidence="9" id="KW-0963">Cytoplasm</keyword>
<dbReference type="PANTHER" id="PTHR10584:SF166">
    <property type="entry name" value="RIBOKINASE"/>
    <property type="match status" value="1"/>
</dbReference>
<dbReference type="EC" id="2.7.1.15" evidence="9"/>
<comment type="cofactor">
    <cofactor evidence="9">
        <name>Mg(2+)</name>
        <dbReference type="ChEBI" id="CHEBI:18420"/>
    </cofactor>
    <text evidence="9">Requires a divalent cation, most likely magnesium in vivo, as an electrophilic catalyst to aid phosphoryl group transfer. It is the chelate of the metal and the nucleotide that is the actual substrate.</text>
</comment>
<keyword evidence="3 9" id="KW-0547">Nucleotide-binding</keyword>
<feature type="domain" description="Carbohydrate kinase PfkB" evidence="10">
    <location>
        <begin position="5"/>
        <end position="294"/>
    </location>
</feature>
<keyword evidence="6 9" id="KW-0460">Magnesium</keyword>
<feature type="binding site" evidence="9">
    <location>
        <position position="285"/>
    </location>
    <ligand>
        <name>K(+)</name>
        <dbReference type="ChEBI" id="CHEBI:29103"/>
    </ligand>
</feature>
<evidence type="ECO:0000259" key="10">
    <source>
        <dbReference type="Pfam" id="PF00294"/>
    </source>
</evidence>